<dbReference type="Gene3D" id="3.90.550.10">
    <property type="entry name" value="Spore Coat Polysaccharide Biosynthesis Protein SpsA, Chain A"/>
    <property type="match status" value="1"/>
</dbReference>
<dbReference type="GO" id="GO:0016757">
    <property type="term" value="F:glycosyltransferase activity"/>
    <property type="evidence" value="ECO:0007669"/>
    <property type="project" value="InterPro"/>
</dbReference>
<gene>
    <name evidence="3" type="ORF">SAMN05660206_10848</name>
</gene>
<accession>A0A1I6U861</accession>
<dbReference type="AlphaFoldDB" id="A0A1I6U861"/>
<sequence length="701" mass="81641">MGAGKTSIIIPTFNCDSFIEETLRSVSAQTCVDWECLIIDDGSSDRTVEITQECIASDNRFKLFRREKISTQKGGNVCRNIGIKNAVGEFLIFLDGDDVLKPFCLEQRINYFNDHSECDFLVFQMSRFNELGEILNSESTKSSANYLYEYLAYNIPWSITAPIMKREFVIQHLTGFDEDFPRLQDPEFYTRALLVEDVKFKVFQGVPADCMYRQPIGKKWNMLIGIEGFSKYIVMASSLVKGRVDEEYCRQQLTKFYCTSFEQVLRNNNKPNELKVLKALTTYSRLMKRLGLLSNTDYIKRMIKSCCILGFKVRLSFFNKLIKVANFISICSAIFLNSFKSKVWFFFPFYHTGGGERVHLEIVRSVKKDKALVFFLQNSVNEHYLNEFKQSCRKCFNLSPFVGNQYLQRILFIVFSISSFFNKVTVFGCNNLFFYRLLPYLRTSTRKIDLVHAFSTLETTVERFSLPYVSLLHNRVTINERTREDFRQLYQTENIPTKYTDRIVKIENAIYVPDHLVKTNRVNDKKKLNIIFVGRVAQEKRVHLLVKAIRQLPFELDFSVFGPLFVNIEGINDFYKGNVIDDEELDEIYNEADILLMASEREGFPLVVMEAMARGVVCILTNVGGISEHVHPHKNGLLIEEENEDEIVEAIVQYISYLEENREVLFELAQNSFLYAVEYFNTKNFHHKYRELLKIEGRKDG</sequence>
<dbReference type="Proteomes" id="UP000198785">
    <property type="component" value="Unassembled WGS sequence"/>
</dbReference>
<keyword evidence="4" id="KW-1185">Reference proteome</keyword>
<feature type="domain" description="Glycosyltransferase 2-like" evidence="2">
    <location>
        <begin position="7"/>
        <end position="138"/>
    </location>
</feature>
<dbReference type="InterPro" id="IPR050834">
    <property type="entry name" value="Glycosyltransf_2"/>
</dbReference>
<dbReference type="PANTHER" id="PTHR43685">
    <property type="entry name" value="GLYCOSYLTRANSFERASE"/>
    <property type="match status" value="1"/>
</dbReference>
<protein>
    <submittedName>
        <fullName evidence="3">Glycosyltransferase involved in cell wall bisynthesis</fullName>
    </submittedName>
</protein>
<organism evidence="3 4">
    <name type="scientific">Sphingobacterium wenxiniae</name>
    <dbReference type="NCBI Taxonomy" id="683125"/>
    <lineage>
        <taxon>Bacteria</taxon>
        <taxon>Pseudomonadati</taxon>
        <taxon>Bacteroidota</taxon>
        <taxon>Sphingobacteriia</taxon>
        <taxon>Sphingobacteriales</taxon>
        <taxon>Sphingobacteriaceae</taxon>
        <taxon>Sphingobacterium</taxon>
    </lineage>
</organism>
<reference evidence="3 4" key="1">
    <citation type="submission" date="2016-10" db="EMBL/GenBank/DDBJ databases">
        <authorList>
            <person name="de Groot N.N."/>
        </authorList>
    </citation>
    <scope>NUCLEOTIDE SEQUENCE [LARGE SCALE GENOMIC DNA]</scope>
    <source>
        <strain evidence="3 4">DSM 22789</strain>
    </source>
</reference>
<dbReference type="InterPro" id="IPR029044">
    <property type="entry name" value="Nucleotide-diphossugar_trans"/>
</dbReference>
<dbReference type="EMBL" id="FOZZ01000008">
    <property type="protein sequence ID" value="SFS97643.1"/>
    <property type="molecule type" value="Genomic_DNA"/>
</dbReference>
<feature type="domain" description="Glycosyl transferase family 1" evidence="1">
    <location>
        <begin position="523"/>
        <end position="656"/>
    </location>
</feature>
<dbReference type="InterPro" id="IPR001173">
    <property type="entry name" value="Glyco_trans_2-like"/>
</dbReference>
<dbReference type="SUPFAM" id="SSF53756">
    <property type="entry name" value="UDP-Glycosyltransferase/glycogen phosphorylase"/>
    <property type="match status" value="1"/>
</dbReference>
<dbReference type="InterPro" id="IPR001296">
    <property type="entry name" value="Glyco_trans_1"/>
</dbReference>
<dbReference type="SUPFAM" id="SSF53448">
    <property type="entry name" value="Nucleotide-diphospho-sugar transferases"/>
    <property type="match status" value="1"/>
</dbReference>
<dbReference type="PANTHER" id="PTHR43685:SF2">
    <property type="entry name" value="GLYCOSYLTRANSFERASE 2-LIKE DOMAIN-CONTAINING PROTEIN"/>
    <property type="match status" value="1"/>
</dbReference>
<dbReference type="Pfam" id="PF00534">
    <property type="entry name" value="Glycos_transf_1"/>
    <property type="match status" value="1"/>
</dbReference>
<dbReference type="RefSeq" id="WP_093366235.1">
    <property type="nucleotide sequence ID" value="NZ_FOZZ01000008.1"/>
</dbReference>
<keyword evidence="3" id="KW-0808">Transferase</keyword>
<name>A0A1I6U861_9SPHI</name>
<dbReference type="Gene3D" id="3.40.50.2000">
    <property type="entry name" value="Glycogen Phosphorylase B"/>
    <property type="match status" value="1"/>
</dbReference>
<evidence type="ECO:0000259" key="2">
    <source>
        <dbReference type="Pfam" id="PF00535"/>
    </source>
</evidence>
<proteinExistence type="predicted"/>
<dbReference type="CDD" id="cd03801">
    <property type="entry name" value="GT4_PimA-like"/>
    <property type="match status" value="1"/>
</dbReference>
<evidence type="ECO:0000259" key="1">
    <source>
        <dbReference type="Pfam" id="PF00534"/>
    </source>
</evidence>
<dbReference type="Pfam" id="PF00535">
    <property type="entry name" value="Glycos_transf_2"/>
    <property type="match status" value="1"/>
</dbReference>
<evidence type="ECO:0000313" key="4">
    <source>
        <dbReference type="Proteomes" id="UP000198785"/>
    </source>
</evidence>
<dbReference type="STRING" id="683125.SAMN05660206_10848"/>
<evidence type="ECO:0000313" key="3">
    <source>
        <dbReference type="EMBL" id="SFS97643.1"/>
    </source>
</evidence>
<dbReference type="OrthoDB" id="9811239at2"/>